<evidence type="ECO:0000313" key="9">
    <source>
        <dbReference type="Proteomes" id="UP000290545"/>
    </source>
</evidence>
<dbReference type="InterPro" id="IPR011990">
    <property type="entry name" value="TPR-like_helical_dom_sf"/>
</dbReference>
<keyword evidence="5" id="KW-0998">Cell outer membrane</keyword>
<dbReference type="AlphaFoldDB" id="A0A4Q1DDP5"/>
<keyword evidence="9" id="KW-1185">Reference proteome</keyword>
<dbReference type="Gene3D" id="1.25.40.390">
    <property type="match status" value="1"/>
</dbReference>
<dbReference type="Pfam" id="PF07980">
    <property type="entry name" value="SusD_RagB"/>
    <property type="match status" value="1"/>
</dbReference>
<dbReference type="Proteomes" id="UP000290545">
    <property type="component" value="Unassembled WGS sequence"/>
</dbReference>
<evidence type="ECO:0000256" key="5">
    <source>
        <dbReference type="ARBA" id="ARBA00023237"/>
    </source>
</evidence>
<gene>
    <name evidence="8" type="ORF">ESB13_09545</name>
</gene>
<comment type="subcellular location">
    <subcellularLocation>
        <location evidence="1">Cell outer membrane</location>
    </subcellularLocation>
</comment>
<keyword evidence="3" id="KW-0732">Signal</keyword>
<reference evidence="8 9" key="1">
    <citation type="submission" date="2019-01" db="EMBL/GenBank/DDBJ databases">
        <title>Filimonas sp. strain TTM-71.</title>
        <authorList>
            <person name="Chen W.-M."/>
        </authorList>
    </citation>
    <scope>NUCLEOTIDE SEQUENCE [LARGE SCALE GENOMIC DNA]</scope>
    <source>
        <strain evidence="8 9">TTM-71</strain>
    </source>
</reference>
<dbReference type="InterPro" id="IPR012944">
    <property type="entry name" value="SusD_RagB_dom"/>
</dbReference>
<evidence type="ECO:0000259" key="7">
    <source>
        <dbReference type="Pfam" id="PF14322"/>
    </source>
</evidence>
<comment type="caution">
    <text evidence="8">The sequence shown here is derived from an EMBL/GenBank/DDBJ whole genome shotgun (WGS) entry which is preliminary data.</text>
</comment>
<evidence type="ECO:0000313" key="8">
    <source>
        <dbReference type="EMBL" id="RXK87005.1"/>
    </source>
</evidence>
<comment type="similarity">
    <text evidence="2">Belongs to the SusD family.</text>
</comment>
<dbReference type="GO" id="GO:0009279">
    <property type="term" value="C:cell outer membrane"/>
    <property type="evidence" value="ECO:0007669"/>
    <property type="project" value="UniProtKB-SubCell"/>
</dbReference>
<evidence type="ECO:0000259" key="6">
    <source>
        <dbReference type="Pfam" id="PF07980"/>
    </source>
</evidence>
<accession>A0A4Q1DDP5</accession>
<dbReference type="CDD" id="cd08977">
    <property type="entry name" value="SusD"/>
    <property type="match status" value="1"/>
</dbReference>
<evidence type="ECO:0000256" key="4">
    <source>
        <dbReference type="ARBA" id="ARBA00023136"/>
    </source>
</evidence>
<sequence length="459" mass="52264">MMKLYKSIIQQVLLLFLLTYLWSCKKYLDESPDKSLVIPTKFNELQGILDLNSMYINYPWAGELANDNIYFSYTDWASITNVNDQNTYIWNPNTDLSQSWTLTYARILNANIVLSVIDKLQDNTATIADRNAVKGGALFYRAYNFYELAQLFSPAYSVSSMNLPLGIPLKLSADAEDVTKRSTVAETYNQIIRDLKMAIPLLPAYQSVATNRTRACQAAAFGLLARTYLSMSDYENAGTYADSCLRLYNTLIDYNNSSLVNSTANVPFQKFNGEVIFHAVSYQVNATKSKVDSTLYSWYDSNDIRKKAFFMTITDGGFRFKGNYNGTSYSLPFCGIATDEVYLVRAECYARQGKVSEAMNDLNKLLNTRWLSNKFIPITTSDPQQALAIILRERRKELCFRPSLRWTDIRRLNLSGDNSITITRNLNGRIYTLLPNDLTYTFLIPNVVIDMSGIEQNPR</sequence>
<protein>
    <submittedName>
        <fullName evidence="8">RagB/SusD family nutrient uptake outer membrane protein</fullName>
    </submittedName>
</protein>
<keyword evidence="4" id="KW-0472">Membrane</keyword>
<dbReference type="InterPro" id="IPR033985">
    <property type="entry name" value="SusD-like_N"/>
</dbReference>
<evidence type="ECO:0000256" key="3">
    <source>
        <dbReference type="ARBA" id="ARBA00022729"/>
    </source>
</evidence>
<feature type="domain" description="SusD-like N-terminal" evidence="7">
    <location>
        <begin position="26"/>
        <end position="229"/>
    </location>
</feature>
<evidence type="ECO:0000256" key="1">
    <source>
        <dbReference type="ARBA" id="ARBA00004442"/>
    </source>
</evidence>
<evidence type="ECO:0000256" key="2">
    <source>
        <dbReference type="ARBA" id="ARBA00006275"/>
    </source>
</evidence>
<proteinExistence type="inferred from homology"/>
<dbReference type="SUPFAM" id="SSF48452">
    <property type="entry name" value="TPR-like"/>
    <property type="match status" value="1"/>
</dbReference>
<dbReference type="RefSeq" id="WP_129002755.1">
    <property type="nucleotide sequence ID" value="NZ_SDHZ01000001.1"/>
</dbReference>
<organism evidence="8 9">
    <name type="scientific">Filimonas effusa</name>
    <dbReference type="NCBI Taxonomy" id="2508721"/>
    <lineage>
        <taxon>Bacteria</taxon>
        <taxon>Pseudomonadati</taxon>
        <taxon>Bacteroidota</taxon>
        <taxon>Chitinophagia</taxon>
        <taxon>Chitinophagales</taxon>
        <taxon>Chitinophagaceae</taxon>
        <taxon>Filimonas</taxon>
    </lineage>
</organism>
<dbReference type="OrthoDB" id="653598at2"/>
<dbReference type="EMBL" id="SDHZ01000001">
    <property type="protein sequence ID" value="RXK87005.1"/>
    <property type="molecule type" value="Genomic_DNA"/>
</dbReference>
<dbReference type="Pfam" id="PF14322">
    <property type="entry name" value="SusD-like_3"/>
    <property type="match status" value="1"/>
</dbReference>
<name>A0A4Q1DDP5_9BACT</name>
<feature type="domain" description="RagB/SusD" evidence="6">
    <location>
        <begin position="340"/>
        <end position="412"/>
    </location>
</feature>